<organism evidence="3 4">
    <name type="scientific">Croceicoccus ponticola</name>
    <dbReference type="NCBI Taxonomy" id="2217664"/>
    <lineage>
        <taxon>Bacteria</taxon>
        <taxon>Pseudomonadati</taxon>
        <taxon>Pseudomonadota</taxon>
        <taxon>Alphaproteobacteria</taxon>
        <taxon>Sphingomonadales</taxon>
        <taxon>Erythrobacteraceae</taxon>
        <taxon>Croceicoccus</taxon>
    </lineage>
</organism>
<feature type="region of interest" description="Disordered" evidence="1">
    <location>
        <begin position="86"/>
        <end position="107"/>
    </location>
</feature>
<dbReference type="OrthoDB" id="8135222at2"/>
<evidence type="ECO:0000313" key="4">
    <source>
        <dbReference type="Proteomes" id="UP000283003"/>
    </source>
</evidence>
<gene>
    <name evidence="3" type="ORF">EKN06_01895</name>
</gene>
<keyword evidence="2" id="KW-0812">Transmembrane</keyword>
<keyword evidence="4" id="KW-1185">Reference proteome</keyword>
<name>A0A437H051_9SPHN</name>
<sequence length="165" mass="17538">MKHAGATRVILATALVASSIMAMKTVMPSLPLSGTVIAATIGLVLIFSLYRSDALRRREIALEMTLSAMPSEPMTSDAIRHRMETRPLPQIRPGPLTREASSSQSLAPVQATKSAAGTANYPALELVQCSEDVAKDSQSVLELTDFMALVAEPETTVPRSSTTAV</sequence>
<comment type="caution">
    <text evidence="3">The sequence shown here is derived from an EMBL/GenBank/DDBJ whole genome shotgun (WGS) entry which is preliminary data.</text>
</comment>
<dbReference type="AlphaFoldDB" id="A0A437H051"/>
<protein>
    <submittedName>
        <fullName evidence="3">Uncharacterized protein</fullName>
    </submittedName>
</protein>
<feature type="transmembrane region" description="Helical" evidence="2">
    <location>
        <begin position="32"/>
        <end position="50"/>
    </location>
</feature>
<dbReference type="EMBL" id="RXOL01000001">
    <property type="protein sequence ID" value="RVQ68991.1"/>
    <property type="molecule type" value="Genomic_DNA"/>
</dbReference>
<accession>A0A437H051</accession>
<keyword evidence="2" id="KW-0472">Membrane</keyword>
<proteinExistence type="predicted"/>
<evidence type="ECO:0000256" key="2">
    <source>
        <dbReference type="SAM" id="Phobius"/>
    </source>
</evidence>
<dbReference type="RefSeq" id="WP_127611176.1">
    <property type="nucleotide sequence ID" value="NZ_RXOL01000001.1"/>
</dbReference>
<keyword evidence="2" id="KW-1133">Transmembrane helix</keyword>
<dbReference type="Proteomes" id="UP000283003">
    <property type="component" value="Unassembled WGS sequence"/>
</dbReference>
<evidence type="ECO:0000313" key="3">
    <source>
        <dbReference type="EMBL" id="RVQ68991.1"/>
    </source>
</evidence>
<reference evidence="3 4" key="1">
    <citation type="submission" date="2018-12" db="EMBL/GenBank/DDBJ databases">
        <title>Croceicoccus ponticola sp. nov., a lipolytic bacterium isolated from seawater.</title>
        <authorList>
            <person name="Yoon J.-H."/>
        </authorList>
    </citation>
    <scope>NUCLEOTIDE SEQUENCE [LARGE SCALE GENOMIC DNA]</scope>
    <source>
        <strain evidence="3 4">GM-16</strain>
    </source>
</reference>
<evidence type="ECO:0000256" key="1">
    <source>
        <dbReference type="SAM" id="MobiDB-lite"/>
    </source>
</evidence>